<dbReference type="AlphaFoldDB" id="A0A0E9XS58"/>
<sequence length="138" mass="14892">MVDGFIALLQGDRRAAEAKGYKDFLDSAGIHQLKPGSILQNHKSQTVIGCSAKVSKDINDYIIQAIKPGASATVTAAKAAKSGADLRKNLSASFEVLRGKLRERGIDLARDVIQAGRAKPGRTRFQQRPAGAIWVHNR</sequence>
<name>A0A0E9XS58_ANGAN</name>
<reference evidence="1" key="1">
    <citation type="submission" date="2014-11" db="EMBL/GenBank/DDBJ databases">
        <authorList>
            <person name="Amaro Gonzalez C."/>
        </authorList>
    </citation>
    <scope>NUCLEOTIDE SEQUENCE</scope>
</reference>
<evidence type="ECO:0000313" key="1">
    <source>
        <dbReference type="EMBL" id="JAI05232.1"/>
    </source>
</evidence>
<reference evidence="1" key="2">
    <citation type="journal article" date="2015" name="Fish Shellfish Immunol.">
        <title>Early steps in the European eel (Anguilla anguilla)-Vibrio vulnificus interaction in the gills: Role of the RtxA13 toxin.</title>
        <authorList>
            <person name="Callol A."/>
            <person name="Pajuelo D."/>
            <person name="Ebbesson L."/>
            <person name="Teles M."/>
            <person name="MacKenzie S."/>
            <person name="Amaro C."/>
        </authorList>
    </citation>
    <scope>NUCLEOTIDE SEQUENCE</scope>
</reference>
<organism evidence="1">
    <name type="scientific">Anguilla anguilla</name>
    <name type="common">European freshwater eel</name>
    <name type="synonym">Muraena anguilla</name>
    <dbReference type="NCBI Taxonomy" id="7936"/>
    <lineage>
        <taxon>Eukaryota</taxon>
        <taxon>Metazoa</taxon>
        <taxon>Chordata</taxon>
        <taxon>Craniata</taxon>
        <taxon>Vertebrata</taxon>
        <taxon>Euteleostomi</taxon>
        <taxon>Actinopterygii</taxon>
        <taxon>Neopterygii</taxon>
        <taxon>Teleostei</taxon>
        <taxon>Anguilliformes</taxon>
        <taxon>Anguillidae</taxon>
        <taxon>Anguilla</taxon>
    </lineage>
</organism>
<dbReference type="EMBL" id="GBXM01003346">
    <property type="protein sequence ID" value="JAI05232.1"/>
    <property type="molecule type" value="Transcribed_RNA"/>
</dbReference>
<accession>A0A0E9XS58</accession>
<proteinExistence type="predicted"/>
<protein>
    <submittedName>
        <fullName evidence="1">Uncharacterized protein</fullName>
    </submittedName>
</protein>